<dbReference type="STRING" id="479433.Caci_3366"/>
<dbReference type="InterPro" id="IPR045592">
    <property type="entry name" value="DUF6461"/>
</dbReference>
<dbReference type="HOGENOM" id="CLU_023725_0_0_11"/>
<evidence type="ECO:0000313" key="2">
    <source>
        <dbReference type="Proteomes" id="UP000000851"/>
    </source>
</evidence>
<reference evidence="1 2" key="1">
    <citation type="journal article" date="2009" name="Stand. Genomic Sci.">
        <title>Complete genome sequence of Catenulispora acidiphila type strain (ID 139908).</title>
        <authorList>
            <person name="Copeland A."/>
            <person name="Lapidus A."/>
            <person name="Glavina Del Rio T."/>
            <person name="Nolan M."/>
            <person name="Lucas S."/>
            <person name="Chen F."/>
            <person name="Tice H."/>
            <person name="Cheng J.F."/>
            <person name="Bruce D."/>
            <person name="Goodwin L."/>
            <person name="Pitluck S."/>
            <person name="Mikhailova N."/>
            <person name="Pati A."/>
            <person name="Ivanova N."/>
            <person name="Mavromatis K."/>
            <person name="Chen A."/>
            <person name="Palaniappan K."/>
            <person name="Chain P."/>
            <person name="Land M."/>
            <person name="Hauser L."/>
            <person name="Chang Y.J."/>
            <person name="Jeffries C.D."/>
            <person name="Chertkov O."/>
            <person name="Brettin T."/>
            <person name="Detter J.C."/>
            <person name="Han C."/>
            <person name="Ali Z."/>
            <person name="Tindall B.J."/>
            <person name="Goker M."/>
            <person name="Bristow J."/>
            <person name="Eisen J.A."/>
            <person name="Markowitz V."/>
            <person name="Hugenholtz P."/>
            <person name="Kyrpides N.C."/>
            <person name="Klenk H.P."/>
        </authorList>
    </citation>
    <scope>NUCLEOTIDE SEQUENCE [LARGE SCALE GENOMIC DNA]</scope>
    <source>
        <strain evidence="2">DSM 44928 / JCM 14897 / NBRC 102108 / NRRL B-24433 / ID139908</strain>
    </source>
</reference>
<sequence>MQGTTTQLSGSVFDAMAQAVAAELSRVARLVPASPAAELGRLAQPFPDRWGGVPRPLHRQLVPQPHHGSAAKVAFTGLPQLVAERLLGALEMSVAALDLPVPELVEALPQGPRGTSSAIFTVSRGNSEMAGELSKLDAIVPGATDMVAYVVATLATHSLIAPLLVATGADEAAIAASHGALHLALAVLAATIVLRSLWPQVTVEAIVGAALGVTARFLQEAPMPAAYAEARLARRRAEYLMPRHGRTSATVAEHVFTLAEGPLETAPDFSDNGLVAVLPHGIAIRSGQESGSVSVNLAVVERPPTQNLSIWDEVVEVSWHAPNGGASFAGHGDAAQITPPWPGDYRVRVAVRGRDADREDYEVTVWRAPAARPVVHKHSDLVGYVLRGEPVPPVAVVPDEIYHWVENSGLSQAATITFVTGKSSSEVLRDFGADESEPTPMSEFFDRDYQNADPWVCVLDVPGGAVAVEFDSWEGSKSPVLRALSSPDTTAASMFWNVKALCQFSLARNGDVLTQFELGLAETTSAEALELLADLDVKGRHRNAVGLLAATRFTGVSLSAKDLARIEAVGIGYPVLPLLPELYVEQRLDDGSRALPGHGPLGADTDRLAALPDADLRDLAWWAADFAAAHSELSEHPAVTASLAGRALTPEAEALARRSQLHEHTQHQWTWMTLHAATNPDPLGAAIGTLGKARNAVAGHAADLLDQARARVGR</sequence>
<keyword evidence="2" id="KW-1185">Reference proteome</keyword>
<protein>
    <submittedName>
        <fullName evidence="1">Uncharacterized protein</fullName>
    </submittedName>
</protein>
<dbReference type="eggNOG" id="ENOG502Z8X4">
    <property type="taxonomic scope" value="Bacteria"/>
</dbReference>
<dbReference type="InParanoid" id="C7Q7T0"/>
<evidence type="ECO:0000313" key="1">
    <source>
        <dbReference type="EMBL" id="ACU72273.1"/>
    </source>
</evidence>
<organism evidence="1 2">
    <name type="scientific">Catenulispora acidiphila (strain DSM 44928 / JCM 14897 / NBRC 102108 / NRRL B-24433 / ID139908)</name>
    <dbReference type="NCBI Taxonomy" id="479433"/>
    <lineage>
        <taxon>Bacteria</taxon>
        <taxon>Bacillati</taxon>
        <taxon>Actinomycetota</taxon>
        <taxon>Actinomycetes</taxon>
        <taxon>Catenulisporales</taxon>
        <taxon>Catenulisporaceae</taxon>
        <taxon>Catenulispora</taxon>
    </lineage>
</organism>
<dbReference type="Proteomes" id="UP000000851">
    <property type="component" value="Chromosome"/>
</dbReference>
<gene>
    <name evidence="1" type="ordered locus">Caci_3366</name>
</gene>
<proteinExistence type="predicted"/>
<name>C7Q7T0_CATAD</name>
<dbReference type="EMBL" id="CP001700">
    <property type="protein sequence ID" value="ACU72273.1"/>
    <property type="molecule type" value="Genomic_DNA"/>
</dbReference>
<dbReference type="AlphaFoldDB" id="C7Q7T0"/>
<dbReference type="KEGG" id="cai:Caci_3366"/>
<dbReference type="Pfam" id="PF20062">
    <property type="entry name" value="DUF6461"/>
    <property type="match status" value="1"/>
</dbReference>
<accession>C7Q7T0</accession>